<dbReference type="InterPro" id="IPR027304">
    <property type="entry name" value="Trigger_fact/SurA_dom_sf"/>
</dbReference>
<dbReference type="InterPro" id="IPR046357">
    <property type="entry name" value="PPIase_dom_sf"/>
</dbReference>
<dbReference type="PROSITE" id="PS50198">
    <property type="entry name" value="PPIC_PPIASE_2"/>
    <property type="match status" value="1"/>
</dbReference>
<comment type="subcellular location">
    <subcellularLocation>
        <location evidence="2">Cell membrane</location>
        <topology evidence="2">Lipid-anchor</topology>
    </subcellularLocation>
</comment>
<comment type="similarity">
    <text evidence="3 11">Belongs to the PrsA family.</text>
</comment>
<gene>
    <name evidence="11" type="primary">prsA</name>
    <name evidence="13" type="ORF">QUE93_02090</name>
</gene>
<evidence type="ECO:0000256" key="5">
    <source>
        <dbReference type="ARBA" id="ARBA00022729"/>
    </source>
</evidence>
<proteinExistence type="inferred from homology"/>
<dbReference type="SUPFAM" id="SSF54534">
    <property type="entry name" value="FKBP-like"/>
    <property type="match status" value="1"/>
</dbReference>
<dbReference type="InterPro" id="IPR000297">
    <property type="entry name" value="PPIase_PpiC"/>
</dbReference>
<sequence>MRKFIWGLLVVIFVGGLIFLGFNSSKTLVTTNVGKITQKEFYNDFKKSSAGQQEFANMVINKVLAANYGKKVSKSDVQTAYDTQKAQYGSSFKTVLASNNLTQDQFKTNVKNNLIMNAAIKANYKVTQKQLKKAYASYHQNTTISMITAKDESSAKEAIAALKKGDKWATVYKKYSTDTTYASSNGQLPAFDSTSSTVDSSVQTAAFKLSKVGDYSTEPVTGSSSGYYVIQLDKTTTKPAMSKVRSKLSNKIVSDFISDSSNTTEIQAIIGKILRKNDVNVKDTDLKNALSSYLTAGISSSSSSSSSSSK</sequence>
<evidence type="ECO:0000256" key="2">
    <source>
        <dbReference type="ARBA" id="ARBA00004193"/>
    </source>
</evidence>
<dbReference type="SUPFAM" id="SSF109998">
    <property type="entry name" value="Triger factor/SurA peptide-binding domain-like"/>
    <property type="match status" value="1"/>
</dbReference>
<comment type="catalytic activity">
    <reaction evidence="1 11">
        <text>[protein]-peptidylproline (omega=180) = [protein]-peptidylproline (omega=0)</text>
        <dbReference type="Rhea" id="RHEA:16237"/>
        <dbReference type="Rhea" id="RHEA-COMP:10747"/>
        <dbReference type="Rhea" id="RHEA-COMP:10748"/>
        <dbReference type="ChEBI" id="CHEBI:83833"/>
        <dbReference type="ChEBI" id="CHEBI:83834"/>
        <dbReference type="EC" id="5.2.1.8"/>
    </reaction>
</comment>
<evidence type="ECO:0000313" key="14">
    <source>
        <dbReference type="Proteomes" id="UP001242903"/>
    </source>
</evidence>
<name>A0ABT7RWZ5_9LACO</name>
<dbReference type="Gene3D" id="3.10.50.40">
    <property type="match status" value="1"/>
</dbReference>
<dbReference type="InterPro" id="IPR023059">
    <property type="entry name" value="Foldase_PrsA"/>
</dbReference>
<organism evidence="13 14">
    <name type="scientific">Leuconostoc falkenbergense</name>
    <dbReference type="NCBI Taxonomy" id="2766470"/>
    <lineage>
        <taxon>Bacteria</taxon>
        <taxon>Bacillati</taxon>
        <taxon>Bacillota</taxon>
        <taxon>Bacilli</taxon>
        <taxon>Lactobacillales</taxon>
        <taxon>Lactobacillaceae</taxon>
        <taxon>Leuconostoc</taxon>
    </lineage>
</organism>
<evidence type="ECO:0000256" key="9">
    <source>
        <dbReference type="ARBA" id="ARBA00023235"/>
    </source>
</evidence>
<keyword evidence="10" id="KW-0449">Lipoprotein</keyword>
<dbReference type="EMBL" id="JAUCAQ010000003">
    <property type="protein sequence ID" value="MDM7645820.1"/>
    <property type="molecule type" value="Genomic_DNA"/>
</dbReference>
<dbReference type="InterPro" id="IPR050245">
    <property type="entry name" value="PrsA_foldase"/>
</dbReference>
<keyword evidence="9 11" id="KW-0413">Isomerase</keyword>
<evidence type="ECO:0000313" key="13">
    <source>
        <dbReference type="EMBL" id="MDM7645820.1"/>
    </source>
</evidence>
<dbReference type="PANTHER" id="PTHR47245">
    <property type="entry name" value="PEPTIDYLPROLYL ISOMERASE"/>
    <property type="match status" value="1"/>
</dbReference>
<evidence type="ECO:0000256" key="10">
    <source>
        <dbReference type="ARBA" id="ARBA00023288"/>
    </source>
</evidence>
<dbReference type="PANTHER" id="PTHR47245:SF1">
    <property type="entry name" value="FOLDASE PROTEIN PRSA"/>
    <property type="match status" value="1"/>
</dbReference>
<dbReference type="Proteomes" id="UP001242903">
    <property type="component" value="Unassembled WGS sequence"/>
</dbReference>
<keyword evidence="4 11" id="KW-1003">Cell membrane</keyword>
<feature type="domain" description="PpiC" evidence="12">
    <location>
        <begin position="139"/>
        <end position="234"/>
    </location>
</feature>
<comment type="function">
    <text evidence="11">Plays a major role in protein secretion by helping the post-translocational extracellular folding of several secreted proteins.</text>
</comment>
<evidence type="ECO:0000256" key="1">
    <source>
        <dbReference type="ARBA" id="ARBA00000971"/>
    </source>
</evidence>
<dbReference type="EC" id="5.2.1.8" evidence="11"/>
<evidence type="ECO:0000256" key="3">
    <source>
        <dbReference type="ARBA" id="ARBA00006071"/>
    </source>
</evidence>
<keyword evidence="8" id="KW-0564">Palmitate</keyword>
<evidence type="ECO:0000256" key="4">
    <source>
        <dbReference type="ARBA" id="ARBA00022475"/>
    </source>
</evidence>
<evidence type="ECO:0000256" key="11">
    <source>
        <dbReference type="HAMAP-Rule" id="MF_01145"/>
    </source>
</evidence>
<keyword evidence="7 11" id="KW-0472">Membrane</keyword>
<keyword evidence="5 11" id="KW-0732">Signal</keyword>
<evidence type="ECO:0000256" key="8">
    <source>
        <dbReference type="ARBA" id="ARBA00023139"/>
    </source>
</evidence>
<evidence type="ECO:0000256" key="6">
    <source>
        <dbReference type="ARBA" id="ARBA00023110"/>
    </source>
</evidence>
<dbReference type="GO" id="GO:0016853">
    <property type="term" value="F:isomerase activity"/>
    <property type="evidence" value="ECO:0007669"/>
    <property type="project" value="UniProtKB-KW"/>
</dbReference>
<keyword evidence="6 11" id="KW-0697">Rotamase</keyword>
<evidence type="ECO:0000259" key="12">
    <source>
        <dbReference type="PROSITE" id="PS50198"/>
    </source>
</evidence>
<dbReference type="Pfam" id="PF00639">
    <property type="entry name" value="Rotamase"/>
    <property type="match status" value="1"/>
</dbReference>
<evidence type="ECO:0000256" key="7">
    <source>
        <dbReference type="ARBA" id="ARBA00023136"/>
    </source>
</evidence>
<accession>A0ABT7RWZ5</accession>
<comment type="caution">
    <text evidence="13">The sequence shown here is derived from an EMBL/GenBank/DDBJ whole genome shotgun (WGS) entry which is preliminary data.</text>
</comment>
<dbReference type="HAMAP" id="MF_01145">
    <property type="entry name" value="Foldase_PrsA"/>
    <property type="match status" value="1"/>
</dbReference>
<dbReference type="RefSeq" id="WP_114666602.1">
    <property type="nucleotide sequence ID" value="NZ_BMBT01000001.1"/>
</dbReference>
<keyword evidence="14" id="KW-1185">Reference proteome</keyword>
<protein>
    <recommendedName>
        <fullName evidence="11">Foldase protein PrsA</fullName>
        <ecNumber evidence="11">5.2.1.8</ecNumber>
    </recommendedName>
</protein>
<reference evidence="13 14" key="1">
    <citation type="submission" date="2023-06" db="EMBL/GenBank/DDBJ databases">
        <title>Draft Genome Sequences of lactic acid bacteria strains isolated from fermented milk products.</title>
        <authorList>
            <person name="Elcheninov A.G."/>
            <person name="Klyukina A."/>
            <person name="Zayulina K.S."/>
            <person name="Gavirova L.A."/>
            <person name="Shcherbakova P.A."/>
            <person name="Shestakov A.I."/>
            <person name="Kublanov I.V."/>
            <person name="Kochetkova T.V."/>
        </authorList>
    </citation>
    <scope>NUCLEOTIDE SEQUENCE [LARGE SCALE GENOMIC DNA]</scope>
    <source>
        <strain evidence="13 14">TOM.81</strain>
    </source>
</reference>